<dbReference type="InterPro" id="IPR050680">
    <property type="entry name" value="YpeA/RimI_acetyltransf"/>
</dbReference>
<keyword evidence="4" id="KW-0012">Acyltransferase</keyword>
<dbReference type="GO" id="GO:0005737">
    <property type="term" value="C:cytoplasm"/>
    <property type="evidence" value="ECO:0007669"/>
    <property type="project" value="UniProtKB-SubCell"/>
</dbReference>
<dbReference type="STRING" id="44742.AXF13_06415"/>
<dbReference type="AlphaFoldDB" id="A0A0X8JMW1"/>
<evidence type="ECO:0000313" key="7">
    <source>
        <dbReference type="EMBL" id="AMD91527.1"/>
    </source>
</evidence>
<comment type="subcellular location">
    <subcellularLocation>
        <location evidence="5">Cytoplasm</location>
    </subcellularLocation>
</comment>
<protein>
    <recommendedName>
        <fullName evidence="5">[Ribosomal protein bS18]-alanine N-acetyltransferase</fullName>
        <ecNumber evidence="5">2.3.1.266</ecNumber>
    </recommendedName>
</protein>
<evidence type="ECO:0000256" key="2">
    <source>
        <dbReference type="ARBA" id="ARBA00022490"/>
    </source>
</evidence>
<keyword evidence="2 5" id="KW-0963">Cytoplasm</keyword>
<comment type="similarity">
    <text evidence="1 5">Belongs to the acetyltransferase family. RimI subfamily.</text>
</comment>
<dbReference type="InterPro" id="IPR000182">
    <property type="entry name" value="GNAT_dom"/>
</dbReference>
<accession>A0A0X8JMW1</accession>
<dbReference type="SUPFAM" id="SSF55729">
    <property type="entry name" value="Acyl-CoA N-acyltransferases (Nat)"/>
    <property type="match status" value="1"/>
</dbReference>
<dbReference type="EC" id="2.3.1.266" evidence="5"/>
<dbReference type="KEGG" id="dfi:AXF13_06415"/>
<dbReference type="PANTHER" id="PTHR43420:SF12">
    <property type="entry name" value="N-ACETYLTRANSFERASE DOMAIN-CONTAINING PROTEIN"/>
    <property type="match status" value="1"/>
</dbReference>
<proteinExistence type="inferred from homology"/>
<dbReference type="Pfam" id="PF00583">
    <property type="entry name" value="Acetyltransf_1"/>
    <property type="match status" value="1"/>
</dbReference>
<evidence type="ECO:0000256" key="1">
    <source>
        <dbReference type="ARBA" id="ARBA00005395"/>
    </source>
</evidence>
<dbReference type="EMBL" id="CP014229">
    <property type="protein sequence ID" value="AMD91527.1"/>
    <property type="molecule type" value="Genomic_DNA"/>
</dbReference>
<organism evidence="7 8">
    <name type="scientific">Desulfovibrio fairfieldensis</name>
    <dbReference type="NCBI Taxonomy" id="44742"/>
    <lineage>
        <taxon>Bacteria</taxon>
        <taxon>Pseudomonadati</taxon>
        <taxon>Thermodesulfobacteriota</taxon>
        <taxon>Desulfovibrionia</taxon>
        <taxon>Desulfovibrionales</taxon>
        <taxon>Desulfovibrionaceae</taxon>
        <taxon>Desulfovibrio</taxon>
    </lineage>
</organism>
<comment type="catalytic activity">
    <reaction evidence="5">
        <text>N-terminal L-alanyl-[ribosomal protein bS18] + acetyl-CoA = N-terminal N(alpha)-acetyl-L-alanyl-[ribosomal protein bS18] + CoA + H(+)</text>
        <dbReference type="Rhea" id="RHEA:43756"/>
        <dbReference type="Rhea" id="RHEA-COMP:10676"/>
        <dbReference type="Rhea" id="RHEA-COMP:10677"/>
        <dbReference type="ChEBI" id="CHEBI:15378"/>
        <dbReference type="ChEBI" id="CHEBI:57287"/>
        <dbReference type="ChEBI" id="CHEBI:57288"/>
        <dbReference type="ChEBI" id="CHEBI:64718"/>
        <dbReference type="ChEBI" id="CHEBI:83683"/>
        <dbReference type="EC" id="2.3.1.266"/>
    </reaction>
</comment>
<evidence type="ECO:0000256" key="4">
    <source>
        <dbReference type="ARBA" id="ARBA00023315"/>
    </source>
</evidence>
<dbReference type="InterPro" id="IPR006464">
    <property type="entry name" value="AcTrfase_RimI/Ard1"/>
</dbReference>
<evidence type="ECO:0000256" key="5">
    <source>
        <dbReference type="RuleBase" id="RU363094"/>
    </source>
</evidence>
<keyword evidence="8" id="KW-1185">Reference proteome</keyword>
<dbReference type="PANTHER" id="PTHR43420">
    <property type="entry name" value="ACETYLTRANSFERASE"/>
    <property type="match status" value="1"/>
</dbReference>
<evidence type="ECO:0000313" key="8">
    <source>
        <dbReference type="Proteomes" id="UP000069241"/>
    </source>
</evidence>
<dbReference type="CDD" id="cd04301">
    <property type="entry name" value="NAT_SF"/>
    <property type="match status" value="1"/>
</dbReference>
<feature type="domain" description="N-acetyltransferase" evidence="6">
    <location>
        <begin position="1"/>
        <end position="134"/>
    </location>
</feature>
<evidence type="ECO:0000259" key="6">
    <source>
        <dbReference type="PROSITE" id="PS51186"/>
    </source>
</evidence>
<reference evidence="8" key="1">
    <citation type="submission" date="2016-02" db="EMBL/GenBank/DDBJ databases">
        <authorList>
            <person name="Holder M.E."/>
            <person name="Ajami N.J."/>
            <person name="Petrosino J.F."/>
        </authorList>
    </citation>
    <scope>NUCLEOTIDE SEQUENCE [LARGE SCALE GENOMIC DNA]</scope>
    <source>
        <strain evidence="8">CCUG 45958</strain>
    </source>
</reference>
<evidence type="ECO:0000256" key="3">
    <source>
        <dbReference type="ARBA" id="ARBA00022679"/>
    </source>
</evidence>
<dbReference type="Gene3D" id="3.40.630.30">
    <property type="match status" value="1"/>
</dbReference>
<gene>
    <name evidence="7" type="ORF">AXF13_06415</name>
</gene>
<dbReference type="PROSITE" id="PS51186">
    <property type="entry name" value="GNAT"/>
    <property type="match status" value="1"/>
</dbReference>
<dbReference type="GO" id="GO:0008999">
    <property type="term" value="F:protein-N-terminal-alanine acetyltransferase activity"/>
    <property type="evidence" value="ECO:0007669"/>
    <property type="project" value="UniProtKB-EC"/>
</dbReference>
<dbReference type="Proteomes" id="UP000069241">
    <property type="component" value="Chromosome"/>
</dbReference>
<name>A0A0X8JMW1_9BACT</name>
<comment type="function">
    <text evidence="5">Acetylates the N-terminal alanine of ribosomal protein bS18.</text>
</comment>
<keyword evidence="3 7" id="KW-0808">Transferase</keyword>
<dbReference type="NCBIfam" id="TIGR01575">
    <property type="entry name" value="rimI"/>
    <property type="match status" value="1"/>
</dbReference>
<sequence length="135" mass="15379">MAMRELEQRCFSLPWSEAQCRAAFEQPAFAAFGLFRGMDLLAYTSVYHTLDELEILNLAVRPEERRKGFGRRILGMALQVARKMGMQKVLLEVRVGNHAAIGLYQGSGFRQVGVRPRYYTDTGEDALIYVCLLQE</sequence>
<dbReference type="InterPro" id="IPR016181">
    <property type="entry name" value="Acyl_CoA_acyltransferase"/>
</dbReference>